<keyword evidence="2" id="KW-1185">Reference proteome</keyword>
<sequence>MKCVEKEPVKVVKKETVKVVKKEPVEPEEMLIKVERGLRYDMIGREYGISQVVKTETLDLVPTSYIPCATPSDGQPFLVHSIVLSFHDWLHLAFMLAVFV</sequence>
<dbReference type="STRING" id="85681.V4SZI3"/>
<gene>
    <name evidence="1" type="ORF">CICLE_v10023751mg</name>
</gene>
<proteinExistence type="predicted"/>
<evidence type="ECO:0000313" key="1">
    <source>
        <dbReference type="EMBL" id="ESR53263.1"/>
    </source>
</evidence>
<dbReference type="Gramene" id="ESR53263">
    <property type="protein sequence ID" value="ESR53263"/>
    <property type="gene ID" value="CICLE_v10023751mg"/>
</dbReference>
<dbReference type="EMBL" id="KI536661">
    <property type="protein sequence ID" value="ESR53263.1"/>
    <property type="molecule type" value="Genomic_DNA"/>
</dbReference>
<accession>V4SZI3</accession>
<dbReference type="AlphaFoldDB" id="V4SZI3"/>
<name>V4SZI3_CITCL</name>
<reference evidence="1 2" key="1">
    <citation type="submission" date="2013-10" db="EMBL/GenBank/DDBJ databases">
        <authorList>
            <consortium name="International Citrus Genome Consortium"/>
            <person name="Jenkins J."/>
            <person name="Schmutz J."/>
            <person name="Prochnik S."/>
            <person name="Rokhsar D."/>
            <person name="Gmitter F."/>
            <person name="Ollitrault P."/>
            <person name="Machado M."/>
            <person name="Talon M."/>
            <person name="Wincker P."/>
            <person name="Jaillon O."/>
            <person name="Morgante M."/>
        </authorList>
    </citation>
    <scope>NUCLEOTIDE SEQUENCE</scope>
    <source>
        <strain evidence="2">cv. Clemenules</strain>
    </source>
</reference>
<dbReference type="Proteomes" id="UP000030687">
    <property type="component" value="Unassembled WGS sequence"/>
</dbReference>
<organism evidence="1 2">
    <name type="scientific">Citrus clementina</name>
    <name type="common">Clementine</name>
    <name type="synonym">Citrus deliciosa x Citrus sinensis</name>
    <dbReference type="NCBI Taxonomy" id="85681"/>
    <lineage>
        <taxon>Eukaryota</taxon>
        <taxon>Viridiplantae</taxon>
        <taxon>Streptophyta</taxon>
        <taxon>Embryophyta</taxon>
        <taxon>Tracheophyta</taxon>
        <taxon>Spermatophyta</taxon>
        <taxon>Magnoliopsida</taxon>
        <taxon>eudicotyledons</taxon>
        <taxon>Gunneridae</taxon>
        <taxon>Pentapetalae</taxon>
        <taxon>rosids</taxon>
        <taxon>malvids</taxon>
        <taxon>Sapindales</taxon>
        <taxon>Rutaceae</taxon>
        <taxon>Aurantioideae</taxon>
        <taxon>Citrus</taxon>
    </lineage>
</organism>
<dbReference type="InParanoid" id="V4SZI3"/>
<protein>
    <submittedName>
        <fullName evidence="1">Uncharacterized protein</fullName>
    </submittedName>
</protein>
<dbReference type="KEGG" id="cic:CICLE_v10023751mg"/>
<evidence type="ECO:0000313" key="2">
    <source>
        <dbReference type="Proteomes" id="UP000030687"/>
    </source>
</evidence>